<dbReference type="InterPro" id="IPR029058">
    <property type="entry name" value="AB_hydrolase_fold"/>
</dbReference>
<dbReference type="PANTHER" id="PTHR43194:SF4">
    <property type="entry name" value="AB HYDROLASE-1 DOMAIN-CONTAINING PROTEIN"/>
    <property type="match status" value="1"/>
</dbReference>
<evidence type="ECO:0000256" key="1">
    <source>
        <dbReference type="SAM" id="SignalP"/>
    </source>
</evidence>
<name>A0A5N5DHC9_9PEZI</name>
<evidence type="ECO:0000313" key="3">
    <source>
        <dbReference type="EMBL" id="KAB2576384.1"/>
    </source>
</evidence>
<dbReference type="Pfam" id="PF12697">
    <property type="entry name" value="Abhydrolase_6"/>
    <property type="match status" value="1"/>
</dbReference>
<reference evidence="4" key="2">
    <citation type="journal article" date="2018" name="DNA Res.">
        <title>Comparative genome and transcriptome analyses reveal adaptations to opportunistic infections in woody plant degrading pathogens of Botryosphaeriaceae.</title>
        <authorList>
            <person name="Yan J.Y."/>
            <person name="Zhao W.S."/>
            <person name="Chen Z."/>
            <person name="Xing Q.K."/>
            <person name="Zhang W."/>
            <person name="Chethana K.W.T."/>
            <person name="Xue M.F."/>
            <person name="Xu J.P."/>
            <person name="Phillips A.J.L."/>
            <person name="Wang Y."/>
            <person name="Liu J.H."/>
            <person name="Liu M."/>
            <person name="Zhou Y."/>
            <person name="Jayawardena R.S."/>
            <person name="Manawasinghe I.S."/>
            <person name="Huang J.B."/>
            <person name="Qiao G.H."/>
            <person name="Fu C.Y."/>
            <person name="Guo F.F."/>
            <person name="Dissanayake A.J."/>
            <person name="Peng Y.L."/>
            <person name="Hyde K.D."/>
            <person name="Li X.H."/>
        </authorList>
    </citation>
    <scope>NUCLEOTIDE SEQUENCE</scope>
    <source>
        <strain evidence="4">CSS-01s</strain>
    </source>
</reference>
<dbReference type="EMBL" id="VCHE01000024">
    <property type="protein sequence ID" value="KAB2576384.1"/>
    <property type="molecule type" value="Genomic_DNA"/>
</dbReference>
<gene>
    <name evidence="4" type="ORF">BFW01_g10430</name>
    <name evidence="3" type="ORF">DBV05_g4959</name>
</gene>
<evidence type="ECO:0000259" key="2">
    <source>
        <dbReference type="Pfam" id="PF12697"/>
    </source>
</evidence>
<dbReference type="InterPro" id="IPR050228">
    <property type="entry name" value="Carboxylesterase_BioH"/>
</dbReference>
<keyword evidence="5" id="KW-1185">Reference proteome</keyword>
<organism evidence="3 5">
    <name type="scientific">Lasiodiplodia theobromae</name>
    <dbReference type="NCBI Taxonomy" id="45133"/>
    <lineage>
        <taxon>Eukaryota</taxon>
        <taxon>Fungi</taxon>
        <taxon>Dikarya</taxon>
        <taxon>Ascomycota</taxon>
        <taxon>Pezizomycotina</taxon>
        <taxon>Dothideomycetes</taxon>
        <taxon>Dothideomycetes incertae sedis</taxon>
        <taxon>Botryosphaeriales</taxon>
        <taxon>Botryosphaeriaceae</taxon>
        <taxon>Lasiodiplodia</taxon>
    </lineage>
</organism>
<dbReference type="PANTHER" id="PTHR43194">
    <property type="entry name" value="HYDROLASE ALPHA/BETA FOLD FAMILY"/>
    <property type="match status" value="1"/>
</dbReference>
<dbReference type="InterPro" id="IPR000073">
    <property type="entry name" value="AB_hydrolase_1"/>
</dbReference>
<accession>A0A5N5DHC9</accession>
<sequence length="372" mass="40432">MRSALFFFLSLTGAAIASPSNASSTETPHTRKYFYTGGQYVADSDGDHTWTDQLYVEQLTPVGGATKENPIVFIHGQAQTGTNWLNKADGSPGWSSFFLGQGYQVYIVDQTYRGRSPTTPGLSTSAYSAELLQQRFTAPELYMLWPQADKHTQWPGNGTQGDQYFDDYYISTVPFMSGDAVAQQTSFQSAGAALLDRIGTPAVLVAHSQGGLMPWLLADARPDLVKSIVSLEPTGPPFREAVFSSSSSRPYGITDAPLTYDPPVSDPATDLVQQVYPGNATAGISDCVLQSSNSTVRKLVNLEKIPTVLVTSESSYHVPYDWCTVKFLQQAGVPAEHLFLPDVGLNGNAHMFFLEENSDDVAAAVNDWIVKN</sequence>
<evidence type="ECO:0000313" key="4">
    <source>
        <dbReference type="EMBL" id="KAF9629227.1"/>
    </source>
</evidence>
<proteinExistence type="predicted"/>
<reference evidence="3 5" key="3">
    <citation type="journal article" date="2019" name="Sci. Rep.">
        <title>A multi-omics analysis of the grapevine pathogen Lasiodiplodia theobromae reveals that temperature affects the expression of virulence- and pathogenicity-related genes.</title>
        <authorList>
            <person name="Felix C."/>
            <person name="Meneses R."/>
            <person name="Goncalves M.F.M."/>
            <person name="Tilleman L."/>
            <person name="Duarte A.S."/>
            <person name="Jorrin-Novo J.V."/>
            <person name="Van de Peer Y."/>
            <person name="Deforce D."/>
            <person name="Van Nieuwerburgh F."/>
            <person name="Esteves A.C."/>
            <person name="Alves A."/>
        </authorList>
    </citation>
    <scope>NUCLEOTIDE SEQUENCE [LARGE SCALE GENOMIC DNA]</scope>
    <source>
        <strain evidence="3 5">LA-SOL3</strain>
    </source>
</reference>
<dbReference type="Proteomes" id="UP000627934">
    <property type="component" value="Unassembled WGS sequence"/>
</dbReference>
<comment type="caution">
    <text evidence="3">The sequence shown here is derived from an EMBL/GenBank/DDBJ whole genome shotgun (WGS) entry which is preliminary data.</text>
</comment>
<protein>
    <submittedName>
        <fullName evidence="3">Putative secreted lipprotein</fullName>
    </submittedName>
</protein>
<dbReference type="Proteomes" id="UP000325902">
    <property type="component" value="Unassembled WGS sequence"/>
</dbReference>
<feature type="domain" description="AB hydrolase-1" evidence="2">
    <location>
        <begin position="71"/>
        <end position="364"/>
    </location>
</feature>
<dbReference type="EMBL" id="MDYX01000024">
    <property type="protein sequence ID" value="KAF9629227.1"/>
    <property type="molecule type" value="Genomic_DNA"/>
</dbReference>
<dbReference type="CDD" id="cd12809">
    <property type="entry name" value="Esterase_713_like-2"/>
    <property type="match status" value="1"/>
</dbReference>
<dbReference type="SUPFAM" id="SSF53474">
    <property type="entry name" value="alpha/beta-Hydrolases"/>
    <property type="match status" value="1"/>
</dbReference>
<dbReference type="AlphaFoldDB" id="A0A5N5DHC9"/>
<reference evidence="4" key="1">
    <citation type="submission" date="2016-08" db="EMBL/GenBank/DDBJ databases">
        <authorList>
            <person name="Yan J."/>
        </authorList>
    </citation>
    <scope>NUCLEOTIDE SEQUENCE</scope>
    <source>
        <strain evidence="4">CSS-01s</strain>
    </source>
</reference>
<keyword evidence="1" id="KW-0732">Signal</keyword>
<dbReference type="OrthoDB" id="9978720at2759"/>
<feature type="signal peptide" evidence="1">
    <location>
        <begin position="1"/>
        <end position="17"/>
    </location>
</feature>
<feature type="chain" id="PRO_5033494524" evidence="1">
    <location>
        <begin position="18"/>
        <end position="372"/>
    </location>
</feature>
<evidence type="ECO:0000313" key="5">
    <source>
        <dbReference type="Proteomes" id="UP000325902"/>
    </source>
</evidence>
<dbReference type="Gene3D" id="3.40.50.1820">
    <property type="entry name" value="alpha/beta hydrolase"/>
    <property type="match status" value="1"/>
</dbReference>